<dbReference type="OrthoDB" id="9784774at2"/>
<protein>
    <submittedName>
        <fullName evidence="3">HIT family protein</fullName>
    </submittedName>
</protein>
<evidence type="ECO:0000259" key="2">
    <source>
        <dbReference type="PROSITE" id="PS51084"/>
    </source>
</evidence>
<reference evidence="3 4" key="1">
    <citation type="submission" date="2019-09" db="EMBL/GenBank/DDBJ databases">
        <title>Serinicoccus pratensis sp. nov., isolated from meadow soil.</title>
        <authorList>
            <person name="Zhang W."/>
        </authorList>
    </citation>
    <scope>NUCLEOTIDE SEQUENCE [LARGE SCALE GENOMIC DNA]</scope>
    <source>
        <strain evidence="3 4">W204</strain>
    </source>
</reference>
<dbReference type="SUPFAM" id="SSF54197">
    <property type="entry name" value="HIT-like"/>
    <property type="match status" value="1"/>
</dbReference>
<keyword evidence="4" id="KW-1185">Reference proteome</keyword>
<proteinExistence type="predicted"/>
<dbReference type="Proteomes" id="UP000326546">
    <property type="component" value="Chromosome"/>
</dbReference>
<dbReference type="InterPro" id="IPR036265">
    <property type="entry name" value="HIT-like_sf"/>
</dbReference>
<dbReference type="Pfam" id="PF01230">
    <property type="entry name" value="HIT"/>
    <property type="match status" value="1"/>
</dbReference>
<accession>A0A5J6V1B2</accession>
<evidence type="ECO:0000256" key="1">
    <source>
        <dbReference type="PROSITE-ProRule" id="PRU00464"/>
    </source>
</evidence>
<name>A0A5J6V1B2_9MICO</name>
<organism evidence="3 4">
    <name type="scientific">Ornithinimicrobium pratense</name>
    <dbReference type="NCBI Taxonomy" id="2593973"/>
    <lineage>
        <taxon>Bacteria</taxon>
        <taxon>Bacillati</taxon>
        <taxon>Actinomycetota</taxon>
        <taxon>Actinomycetes</taxon>
        <taxon>Micrococcales</taxon>
        <taxon>Ornithinimicrobiaceae</taxon>
        <taxon>Ornithinimicrobium</taxon>
    </lineage>
</organism>
<sequence length="111" mass="12894">MIVGLRGHYDHFDELPVEVAAAFMVDVQRISGILRKGLGAHRVNVAILGNQEPHVHAHVIPRYSVREPLPKKSPWQDPRTREVLEAVEREDIIQRICWWLDHPSSTYDRRD</sequence>
<dbReference type="PROSITE" id="PS51084">
    <property type="entry name" value="HIT_2"/>
    <property type="match status" value="1"/>
</dbReference>
<feature type="domain" description="HIT" evidence="2">
    <location>
        <begin position="1"/>
        <end position="70"/>
    </location>
</feature>
<evidence type="ECO:0000313" key="4">
    <source>
        <dbReference type="Proteomes" id="UP000326546"/>
    </source>
</evidence>
<dbReference type="EMBL" id="CP044427">
    <property type="protein sequence ID" value="QFG67335.1"/>
    <property type="molecule type" value="Genomic_DNA"/>
</dbReference>
<dbReference type="KEGG" id="serw:FY030_00090"/>
<dbReference type="InterPro" id="IPR011146">
    <property type="entry name" value="HIT-like"/>
</dbReference>
<dbReference type="AlphaFoldDB" id="A0A5J6V1B2"/>
<feature type="short sequence motif" description="Histidine triad motif" evidence="1">
    <location>
        <begin position="54"/>
        <end position="58"/>
    </location>
</feature>
<gene>
    <name evidence="3" type="ORF">FY030_00090</name>
</gene>
<dbReference type="GO" id="GO:0003824">
    <property type="term" value="F:catalytic activity"/>
    <property type="evidence" value="ECO:0007669"/>
    <property type="project" value="InterPro"/>
</dbReference>
<dbReference type="Gene3D" id="3.30.428.10">
    <property type="entry name" value="HIT-like"/>
    <property type="match status" value="1"/>
</dbReference>
<evidence type="ECO:0000313" key="3">
    <source>
        <dbReference type="EMBL" id="QFG67335.1"/>
    </source>
</evidence>